<dbReference type="GO" id="GO:0006420">
    <property type="term" value="P:arginyl-tRNA aminoacylation"/>
    <property type="evidence" value="ECO:0007669"/>
    <property type="project" value="UniProtKB-UniRule"/>
</dbReference>
<feature type="domain" description="Arginyl tRNA synthetase N-terminal" evidence="12">
    <location>
        <begin position="7"/>
        <end position="88"/>
    </location>
</feature>
<evidence type="ECO:0000256" key="8">
    <source>
        <dbReference type="ARBA" id="ARBA00049339"/>
    </source>
</evidence>
<dbReference type="EC" id="6.1.1.19" evidence="9"/>
<dbReference type="InterPro" id="IPR001278">
    <property type="entry name" value="Arg-tRNA-ligase"/>
</dbReference>
<dbReference type="Pfam" id="PF00750">
    <property type="entry name" value="tRNA-synt_1d"/>
    <property type="match status" value="1"/>
</dbReference>
<evidence type="ECO:0000313" key="13">
    <source>
        <dbReference type="EMBL" id="HIV99523.1"/>
    </source>
</evidence>
<dbReference type="SUPFAM" id="SSF47323">
    <property type="entry name" value="Anticodon-binding domain of a subclass of class I aminoacyl-tRNA synthetases"/>
    <property type="match status" value="1"/>
</dbReference>
<dbReference type="InterPro" id="IPR008909">
    <property type="entry name" value="DALR_anticod-bd"/>
</dbReference>
<evidence type="ECO:0000256" key="1">
    <source>
        <dbReference type="ARBA" id="ARBA00005594"/>
    </source>
</evidence>
<feature type="domain" description="DALR anticodon binding" evidence="11">
    <location>
        <begin position="481"/>
        <end position="600"/>
    </location>
</feature>
<dbReference type="InterPro" id="IPR035684">
    <property type="entry name" value="ArgRS_core"/>
</dbReference>
<dbReference type="PANTHER" id="PTHR11956:SF5">
    <property type="entry name" value="ARGININE--TRNA LIGASE, CYTOPLASMIC"/>
    <property type="match status" value="1"/>
</dbReference>
<evidence type="ECO:0000256" key="3">
    <source>
        <dbReference type="ARBA" id="ARBA00022598"/>
    </source>
</evidence>
<dbReference type="AlphaFoldDB" id="A0A9D1TNN9"/>
<keyword evidence="4 9" id="KW-0547">Nucleotide-binding</keyword>
<dbReference type="Gene3D" id="3.40.50.620">
    <property type="entry name" value="HUPs"/>
    <property type="match status" value="1"/>
</dbReference>
<evidence type="ECO:0000256" key="5">
    <source>
        <dbReference type="ARBA" id="ARBA00022840"/>
    </source>
</evidence>
<evidence type="ECO:0000313" key="14">
    <source>
        <dbReference type="Proteomes" id="UP000823936"/>
    </source>
</evidence>
<comment type="subunit">
    <text evidence="9">Monomer.</text>
</comment>
<dbReference type="InterPro" id="IPR005148">
    <property type="entry name" value="Arg-tRNA-synth_N"/>
</dbReference>
<sequence>MLDSLKNSWKAAVIKAVNKLYGLNETDINMTNPPKSEMGDIAFPLFPFSKSARKAPQIIASEVMNEILSSEHPEGEMNTAGAYLNVALNIQSIYLPLLEKVKKEGSLYGRGEGLNGKKIMLEFSCPNTNKPLHLGHMRNDSLGEAVSRILKANGAEVMKVNLINNRGVHICKSMLAYKVFSNGETPSSTGEKGDHFVGRYYVKFASWQKETEEKAEKLRNEGHNQEADEIMKNSPEVQAQAMLRAWEEGDEETIKLWNLMNGWTLDGLYESYKNMGISFDRYYYESETYKYGKAEILKGLEDGVFFRTEDGSVQIDLKEIGLDKKVLLRKDGTTIYITQDVGTAIRRHEDWPFDRLIYVVASEQQYHFKALFYILKKLGYSWADELYHLSYGMVNLPEGKMKSREGTVVDADDLLESLSALAKEEIISKDRESAVGDVDSVARKIALAALNYYLLQVSPTKDMIFDPKKSISFNGNTGPYLEYMGARISSILRKAETISGLKDAEINPSLLASDDEKSLIKLVSQYPAAVKEAGDAYDPSVIAAYLYEVAKTFSHYYHDNQVADASNIPLSAARLSLVSMILTVMKNAFVLLGIPFLESM</sequence>
<protein>
    <recommendedName>
        <fullName evidence="9">Arginine--tRNA ligase</fullName>
        <ecNumber evidence="9">6.1.1.19</ecNumber>
    </recommendedName>
    <alternativeName>
        <fullName evidence="9">Arginyl-tRNA synthetase</fullName>
        <shortName evidence="9">ArgRS</shortName>
    </alternativeName>
</protein>
<dbReference type="FunFam" id="1.10.730.10:FF:000006">
    <property type="entry name" value="Arginyl-tRNA synthetase 2, mitochondrial"/>
    <property type="match status" value="1"/>
</dbReference>
<dbReference type="InterPro" id="IPR001412">
    <property type="entry name" value="aa-tRNA-synth_I_CS"/>
</dbReference>
<dbReference type="Proteomes" id="UP000823936">
    <property type="component" value="Unassembled WGS sequence"/>
</dbReference>
<dbReference type="NCBIfam" id="TIGR00456">
    <property type="entry name" value="argS"/>
    <property type="match status" value="1"/>
</dbReference>
<evidence type="ECO:0000256" key="6">
    <source>
        <dbReference type="ARBA" id="ARBA00022917"/>
    </source>
</evidence>
<evidence type="ECO:0000256" key="9">
    <source>
        <dbReference type="HAMAP-Rule" id="MF_00123"/>
    </source>
</evidence>
<dbReference type="PRINTS" id="PR01038">
    <property type="entry name" value="TRNASYNTHARG"/>
</dbReference>
<dbReference type="InterPro" id="IPR009080">
    <property type="entry name" value="tRNAsynth_Ia_anticodon-bd"/>
</dbReference>
<keyword evidence="3 9" id="KW-0436">Ligase</keyword>
<evidence type="ECO:0000256" key="7">
    <source>
        <dbReference type="ARBA" id="ARBA00023146"/>
    </source>
</evidence>
<keyword evidence="7 9" id="KW-0030">Aminoacyl-tRNA synthetase</keyword>
<proteinExistence type="inferred from homology"/>
<evidence type="ECO:0000256" key="10">
    <source>
        <dbReference type="RuleBase" id="RU363038"/>
    </source>
</evidence>
<accession>A0A9D1TNN9</accession>
<dbReference type="SMART" id="SM01016">
    <property type="entry name" value="Arg_tRNA_synt_N"/>
    <property type="match status" value="1"/>
</dbReference>
<dbReference type="InterPro" id="IPR036695">
    <property type="entry name" value="Arg-tRNA-synth_N_sf"/>
</dbReference>
<comment type="similarity">
    <text evidence="1 9 10">Belongs to the class-I aminoacyl-tRNA synthetase family.</text>
</comment>
<dbReference type="HAMAP" id="MF_00123">
    <property type="entry name" value="Arg_tRNA_synth"/>
    <property type="match status" value="1"/>
</dbReference>
<keyword evidence="5 9" id="KW-0067">ATP-binding</keyword>
<dbReference type="Pfam" id="PF05746">
    <property type="entry name" value="DALR_1"/>
    <property type="match status" value="1"/>
</dbReference>
<dbReference type="GO" id="GO:0004814">
    <property type="term" value="F:arginine-tRNA ligase activity"/>
    <property type="evidence" value="ECO:0007669"/>
    <property type="project" value="UniProtKB-UniRule"/>
</dbReference>
<dbReference type="SUPFAM" id="SSF52374">
    <property type="entry name" value="Nucleotidylyl transferase"/>
    <property type="match status" value="1"/>
</dbReference>
<evidence type="ECO:0000259" key="12">
    <source>
        <dbReference type="SMART" id="SM01016"/>
    </source>
</evidence>
<dbReference type="EMBL" id="DXHU01000023">
    <property type="protein sequence ID" value="HIV99523.1"/>
    <property type="molecule type" value="Genomic_DNA"/>
</dbReference>
<gene>
    <name evidence="9" type="primary">argS</name>
    <name evidence="13" type="ORF">IAB12_07095</name>
</gene>
<dbReference type="InterPro" id="IPR014729">
    <property type="entry name" value="Rossmann-like_a/b/a_fold"/>
</dbReference>
<dbReference type="SUPFAM" id="SSF55190">
    <property type="entry name" value="Arginyl-tRNA synthetase (ArgRS), N-terminal 'additional' domain"/>
    <property type="match status" value="1"/>
</dbReference>
<evidence type="ECO:0000256" key="2">
    <source>
        <dbReference type="ARBA" id="ARBA00022490"/>
    </source>
</evidence>
<reference evidence="13" key="2">
    <citation type="submission" date="2021-04" db="EMBL/GenBank/DDBJ databases">
        <authorList>
            <person name="Gilroy R."/>
        </authorList>
    </citation>
    <scope>NUCLEOTIDE SEQUENCE</scope>
    <source>
        <strain evidence="13">Gambia11-129</strain>
    </source>
</reference>
<comment type="caution">
    <text evidence="13">The sequence shown here is derived from an EMBL/GenBank/DDBJ whole genome shotgun (WGS) entry which is preliminary data.</text>
</comment>
<reference evidence="13" key="1">
    <citation type="journal article" date="2021" name="PeerJ">
        <title>Extensive microbial diversity within the chicken gut microbiome revealed by metagenomics and culture.</title>
        <authorList>
            <person name="Gilroy R."/>
            <person name="Ravi A."/>
            <person name="Getino M."/>
            <person name="Pursley I."/>
            <person name="Horton D.L."/>
            <person name="Alikhan N.F."/>
            <person name="Baker D."/>
            <person name="Gharbi K."/>
            <person name="Hall N."/>
            <person name="Watson M."/>
            <person name="Adriaenssens E.M."/>
            <person name="Foster-Nyarko E."/>
            <person name="Jarju S."/>
            <person name="Secka A."/>
            <person name="Antonio M."/>
            <person name="Oren A."/>
            <person name="Chaudhuri R.R."/>
            <person name="La Ragione R."/>
            <person name="Hildebrand F."/>
            <person name="Pallen M.J."/>
        </authorList>
    </citation>
    <scope>NUCLEOTIDE SEQUENCE</scope>
    <source>
        <strain evidence="13">Gambia11-129</strain>
    </source>
</reference>
<evidence type="ECO:0000256" key="4">
    <source>
        <dbReference type="ARBA" id="ARBA00022741"/>
    </source>
</evidence>
<evidence type="ECO:0000259" key="11">
    <source>
        <dbReference type="SMART" id="SM00836"/>
    </source>
</evidence>
<dbReference type="Gene3D" id="3.30.1360.70">
    <property type="entry name" value="Arginyl tRNA synthetase N-terminal domain"/>
    <property type="match status" value="1"/>
</dbReference>
<dbReference type="PANTHER" id="PTHR11956">
    <property type="entry name" value="ARGINYL-TRNA SYNTHETASE"/>
    <property type="match status" value="1"/>
</dbReference>
<organism evidence="13 14">
    <name type="scientific">Candidatus Ornithospirochaeta avicola</name>
    <dbReference type="NCBI Taxonomy" id="2840896"/>
    <lineage>
        <taxon>Bacteria</taxon>
        <taxon>Pseudomonadati</taxon>
        <taxon>Spirochaetota</taxon>
        <taxon>Spirochaetia</taxon>
        <taxon>Spirochaetales</taxon>
        <taxon>Spirochaetaceae</taxon>
        <taxon>Spirochaetaceae incertae sedis</taxon>
        <taxon>Candidatus Ornithospirochaeta</taxon>
    </lineage>
</organism>
<dbReference type="Gene3D" id="1.10.730.10">
    <property type="entry name" value="Isoleucyl-tRNA Synthetase, Domain 1"/>
    <property type="match status" value="1"/>
</dbReference>
<dbReference type="PROSITE" id="PS00178">
    <property type="entry name" value="AA_TRNA_LIGASE_I"/>
    <property type="match status" value="1"/>
</dbReference>
<keyword evidence="2 9" id="KW-0963">Cytoplasm</keyword>
<dbReference type="GO" id="GO:0005524">
    <property type="term" value="F:ATP binding"/>
    <property type="evidence" value="ECO:0007669"/>
    <property type="project" value="UniProtKB-UniRule"/>
</dbReference>
<dbReference type="Pfam" id="PF03485">
    <property type="entry name" value="Arg_tRNA_synt_N"/>
    <property type="match status" value="1"/>
</dbReference>
<keyword evidence="6 9" id="KW-0648">Protein biosynthesis</keyword>
<dbReference type="GO" id="GO:0005737">
    <property type="term" value="C:cytoplasm"/>
    <property type="evidence" value="ECO:0007669"/>
    <property type="project" value="UniProtKB-SubCell"/>
</dbReference>
<comment type="subcellular location">
    <subcellularLocation>
        <location evidence="9">Cytoplasm</location>
    </subcellularLocation>
</comment>
<dbReference type="SMART" id="SM00836">
    <property type="entry name" value="DALR_1"/>
    <property type="match status" value="1"/>
</dbReference>
<comment type="catalytic activity">
    <reaction evidence="8 9">
        <text>tRNA(Arg) + L-arginine + ATP = L-arginyl-tRNA(Arg) + AMP + diphosphate</text>
        <dbReference type="Rhea" id="RHEA:20301"/>
        <dbReference type="Rhea" id="RHEA-COMP:9658"/>
        <dbReference type="Rhea" id="RHEA-COMP:9673"/>
        <dbReference type="ChEBI" id="CHEBI:30616"/>
        <dbReference type="ChEBI" id="CHEBI:32682"/>
        <dbReference type="ChEBI" id="CHEBI:33019"/>
        <dbReference type="ChEBI" id="CHEBI:78442"/>
        <dbReference type="ChEBI" id="CHEBI:78513"/>
        <dbReference type="ChEBI" id="CHEBI:456215"/>
        <dbReference type="EC" id="6.1.1.19"/>
    </reaction>
</comment>
<feature type="short sequence motif" description="'HIGH' region" evidence="9">
    <location>
        <begin position="126"/>
        <end position="136"/>
    </location>
</feature>
<name>A0A9D1TNN9_9SPIO</name>
<dbReference type="CDD" id="cd00671">
    <property type="entry name" value="ArgRS_core"/>
    <property type="match status" value="1"/>
</dbReference>